<keyword evidence="6 10" id="KW-0324">Glycolysis</keyword>
<comment type="pathway">
    <text evidence="2 10">Carbohydrate degradation; glycolysis; pyruvate from D-glyceraldehyde 3-phosphate: step 3/5.</text>
</comment>
<feature type="binding site" evidence="10">
    <location>
        <begin position="336"/>
        <end position="339"/>
    </location>
    <ligand>
        <name>substrate</name>
    </ligand>
</feature>
<evidence type="ECO:0000256" key="10">
    <source>
        <dbReference type="HAMAP-Rule" id="MF_01038"/>
    </source>
</evidence>
<dbReference type="InterPro" id="IPR036646">
    <property type="entry name" value="PGAM_B_sf"/>
</dbReference>
<evidence type="ECO:0000313" key="13">
    <source>
        <dbReference type="EMBL" id="OSL44084.1"/>
    </source>
</evidence>
<gene>
    <name evidence="10" type="primary">gpmI</name>
    <name evidence="13" type="ORF">EATG_03978</name>
</gene>
<dbReference type="GO" id="GO:0005829">
    <property type="term" value="C:cytosol"/>
    <property type="evidence" value="ECO:0007669"/>
    <property type="project" value="TreeGrafter"/>
</dbReference>
<accession>A0AAJ3NV84</accession>
<dbReference type="HAMAP" id="MF_01038">
    <property type="entry name" value="GpmI"/>
    <property type="match status" value="1"/>
</dbReference>
<evidence type="ECO:0000256" key="3">
    <source>
        <dbReference type="ARBA" id="ARBA00008819"/>
    </source>
</evidence>
<evidence type="ECO:0000259" key="12">
    <source>
        <dbReference type="Pfam" id="PF06415"/>
    </source>
</evidence>
<dbReference type="NCBIfam" id="TIGR01307">
    <property type="entry name" value="pgm_bpd_ind"/>
    <property type="match status" value="1"/>
</dbReference>
<evidence type="ECO:0000256" key="4">
    <source>
        <dbReference type="ARBA" id="ARBA00012026"/>
    </source>
</evidence>
<feature type="domain" description="Metalloenzyme" evidence="11">
    <location>
        <begin position="79"/>
        <end position="573"/>
    </location>
</feature>
<feature type="binding site" evidence="10">
    <location>
        <position position="476"/>
    </location>
    <ligand>
        <name>Mn(2+)</name>
        <dbReference type="ChEBI" id="CHEBI:29035"/>
        <label>1</label>
    </ligand>
</feature>
<comment type="cofactor">
    <cofactor evidence="10">
        <name>Mn(2+)</name>
        <dbReference type="ChEBI" id="CHEBI:29035"/>
    </cofactor>
    <text evidence="10">Binds 2 manganese ions per subunit.</text>
</comment>
<feature type="binding site" evidence="10">
    <location>
        <position position="409"/>
    </location>
    <ligand>
        <name>substrate</name>
    </ligand>
</feature>
<dbReference type="SUPFAM" id="SSF53649">
    <property type="entry name" value="Alkaline phosphatase-like"/>
    <property type="match status" value="1"/>
</dbReference>
<comment type="catalytic activity">
    <reaction evidence="1 10">
        <text>(2R)-2-phosphoglycerate = (2R)-3-phosphoglycerate</text>
        <dbReference type="Rhea" id="RHEA:15901"/>
        <dbReference type="ChEBI" id="CHEBI:58272"/>
        <dbReference type="ChEBI" id="CHEBI:58289"/>
        <dbReference type="EC" id="5.4.2.12"/>
    </reaction>
</comment>
<comment type="similarity">
    <text evidence="3 10">Belongs to the BPG-independent phosphoglycerate mutase family.</text>
</comment>
<keyword evidence="5 10" id="KW-0479">Metal-binding</keyword>
<dbReference type="GO" id="GO:0004619">
    <property type="term" value="F:phosphoglycerate mutase activity"/>
    <property type="evidence" value="ECO:0007669"/>
    <property type="project" value="UniProtKB-UniRule"/>
</dbReference>
<dbReference type="PANTHER" id="PTHR31637">
    <property type="entry name" value="2,3-BISPHOSPHOGLYCERATE-INDEPENDENT PHOSPHOGLYCERATE MUTASE"/>
    <property type="match status" value="1"/>
</dbReference>
<dbReference type="GO" id="GO:0006096">
    <property type="term" value="P:glycolytic process"/>
    <property type="evidence" value="ECO:0007669"/>
    <property type="project" value="UniProtKB-UniRule"/>
</dbReference>
<feature type="binding site" evidence="10">
    <location>
        <begin position="228"/>
        <end position="229"/>
    </location>
    <ligand>
        <name>substrate</name>
    </ligand>
</feature>
<feature type="binding site" evidence="10">
    <location>
        <position position="260"/>
    </location>
    <ligand>
        <name>substrate</name>
    </ligand>
</feature>
<evidence type="ECO:0000256" key="6">
    <source>
        <dbReference type="ARBA" id="ARBA00023152"/>
    </source>
</evidence>
<protein>
    <recommendedName>
        <fullName evidence="9 10">2,3-bisphosphoglycerate-independent phosphoglycerate mutase</fullName>
        <shortName evidence="10">BPG-independent PGAM</shortName>
        <shortName evidence="10">Phosphoglyceromutase</shortName>
        <shortName evidence="10">iPGM</shortName>
        <ecNumber evidence="4 10">5.4.2.12</ecNumber>
    </recommendedName>
</protein>
<feature type="active site" description="Phosphoserine intermediate" evidence="10">
    <location>
        <position position="137"/>
    </location>
</feature>
<keyword evidence="8 10" id="KW-0413">Isomerase</keyword>
<evidence type="ECO:0000256" key="1">
    <source>
        <dbReference type="ARBA" id="ARBA00000370"/>
    </source>
</evidence>
<sequence length="587" mass="64649">MIKNQGRSIPARCGKYSQRVHRNAILRHATKKNRKSGIGLPRAVVYFDLQRLFYRFSCSKITQILTLEYEVVAMSVSKKPMVLVILDGYGYREEQQDNAIFSAKTPVMDALWANRPHTLIDASGLEVGLPDRQMGNSEVGHVNLGAGRIVYQDLTRLDVEIKDRAFFANPVLTGAVDKAKNAGKAVHIMGLLSAGGVHSHEDHIMAMVELAAERGAEKIYLHAFLDGRDTPPRSAESSLKKFEEKFAALGKGRVASIIGRYYAMDRDNRWDRVEKAYDLLTLAQGEFQADTAVAGLQAAYARDENDEFVKATVIRAEGQPDAAMEDGDALIFMNFRADRAREITRAFVNSDFDGFARKKVVNIDFVMLTEYAADIKTAVAYPPASLVNTFGEWMAKNDKTQLRISETEKYAHVTFFFNGGVEESFKGEDRILINSPKVATYDLQPEMSSAELTEKLVAAIKSGKYDTIICNYPNGDMVGHTGVMEAAVKAVEALDHCVAEVTKAVESVGGQLLITADHGNAEQMRDPATGQAHTAHTNLPVPLIYVGDKNVKAVEGGKLSDIAPTMLSLMGMEIPQEMTGKPLFIVE</sequence>
<evidence type="ECO:0000256" key="7">
    <source>
        <dbReference type="ARBA" id="ARBA00023211"/>
    </source>
</evidence>
<feature type="binding site" evidence="10">
    <location>
        <position position="266"/>
    </location>
    <ligand>
        <name>substrate</name>
    </ligand>
</feature>
<comment type="caution">
    <text evidence="13">The sequence shown here is derived from an EMBL/GenBank/DDBJ whole genome shotgun (WGS) entry which is preliminary data.</text>
</comment>
<dbReference type="CDD" id="cd16010">
    <property type="entry name" value="iPGM"/>
    <property type="match status" value="1"/>
</dbReference>
<name>A0AAJ3NV84_ECOLX</name>
<comment type="function">
    <text evidence="10">Catalyzes the interconversion of 2-phosphoglycerate and 3-phosphoglycerate.</text>
</comment>
<evidence type="ECO:0000256" key="8">
    <source>
        <dbReference type="ARBA" id="ARBA00023235"/>
    </source>
</evidence>
<dbReference type="Pfam" id="PF06415">
    <property type="entry name" value="iPGM_N"/>
    <property type="match status" value="1"/>
</dbReference>
<evidence type="ECO:0000256" key="2">
    <source>
        <dbReference type="ARBA" id="ARBA00004798"/>
    </source>
</evidence>
<dbReference type="EMBL" id="ADJX01000012">
    <property type="protein sequence ID" value="OSL44084.1"/>
    <property type="molecule type" value="Genomic_DNA"/>
</dbReference>
<keyword evidence="7 10" id="KW-0464">Manganese</keyword>
<reference evidence="13 14" key="1">
    <citation type="submission" date="2010-04" db="EMBL/GenBank/DDBJ databases">
        <title>The Genome Sequence of Escherichia coli H605.</title>
        <authorList>
            <consortium name="The Broad Institute Genome Sequencing Platform"/>
            <consortium name="The Broad Institute Genome Sequencing Center for Infectious Disease"/>
            <person name="Feldgarden M."/>
            <person name="Gordon D.M."/>
            <person name="Johnson J.R."/>
            <person name="Johnston B.D."/>
            <person name="Young S."/>
            <person name="Zeng Q."/>
            <person name="Koehrsen M."/>
            <person name="Alvarado L."/>
            <person name="Berlin A.M."/>
            <person name="Borenstein D."/>
            <person name="Chapman S.B."/>
            <person name="Chen Z."/>
            <person name="Engels R."/>
            <person name="Freedman E."/>
            <person name="Gellesch M."/>
            <person name="Goldberg J."/>
            <person name="Griggs A."/>
            <person name="Gujja S."/>
            <person name="Heilman E.R."/>
            <person name="Heiman D.I."/>
            <person name="Hepburn T.A."/>
            <person name="Howarth C."/>
            <person name="Jen D."/>
            <person name="Larson L."/>
            <person name="Mehta T."/>
            <person name="Park D."/>
            <person name="Pearson M."/>
            <person name="Richards J."/>
            <person name="Roberts A."/>
            <person name="Saif S."/>
            <person name="Shea T.D."/>
            <person name="Shenoy N."/>
            <person name="Sisk P."/>
            <person name="Stolte C."/>
            <person name="Sykes S.N."/>
            <person name="Walk T."/>
            <person name="White J."/>
            <person name="Yandava C."/>
            <person name="Haas B."/>
            <person name="Henn M.R."/>
            <person name="Nusbaum C."/>
            <person name="Birren B."/>
        </authorList>
    </citation>
    <scope>NUCLEOTIDE SEQUENCE [LARGE SCALE GENOMIC DNA]</scope>
    <source>
        <strain evidence="13 14">H605</strain>
    </source>
</reference>
<dbReference type="FunFam" id="3.40.720.10:FF:000001">
    <property type="entry name" value="2,3-bisphosphoglycerate-independent phosphoglycerate mutase"/>
    <property type="match status" value="1"/>
</dbReference>
<evidence type="ECO:0000256" key="9">
    <source>
        <dbReference type="ARBA" id="ARBA00071648"/>
    </source>
</evidence>
<dbReference type="InterPro" id="IPR006124">
    <property type="entry name" value="Metalloenzyme"/>
</dbReference>
<dbReference type="EC" id="5.4.2.12" evidence="4 10"/>
<dbReference type="GO" id="GO:0006007">
    <property type="term" value="P:glucose catabolic process"/>
    <property type="evidence" value="ECO:0007669"/>
    <property type="project" value="InterPro"/>
</dbReference>
<dbReference type="InterPro" id="IPR011258">
    <property type="entry name" value="BPG-indep_PGM_N"/>
</dbReference>
<feature type="binding site" evidence="10">
    <location>
        <position position="137"/>
    </location>
    <ligand>
        <name>Mn(2+)</name>
        <dbReference type="ChEBI" id="CHEBI:29035"/>
        <label>2</label>
    </ligand>
</feature>
<feature type="binding site" evidence="10">
    <location>
        <position position="198"/>
    </location>
    <ligand>
        <name>substrate</name>
    </ligand>
</feature>
<dbReference type="GO" id="GO:0030145">
    <property type="term" value="F:manganese ion binding"/>
    <property type="evidence" value="ECO:0007669"/>
    <property type="project" value="UniProtKB-UniRule"/>
</dbReference>
<dbReference type="InterPro" id="IPR017850">
    <property type="entry name" value="Alkaline_phosphatase_core_sf"/>
</dbReference>
<dbReference type="InterPro" id="IPR005995">
    <property type="entry name" value="Pgm_bpd_ind"/>
</dbReference>
<evidence type="ECO:0000259" key="11">
    <source>
        <dbReference type="Pfam" id="PF01676"/>
    </source>
</evidence>
<evidence type="ECO:0000313" key="14">
    <source>
        <dbReference type="Proteomes" id="UP000243401"/>
    </source>
</evidence>
<feature type="binding site" evidence="10">
    <location>
        <position position="517"/>
    </location>
    <ligand>
        <name>Mn(2+)</name>
        <dbReference type="ChEBI" id="CHEBI:29035"/>
        <label>2</label>
    </ligand>
</feature>
<feature type="binding site" evidence="10">
    <location>
        <position position="480"/>
    </location>
    <ligand>
        <name>Mn(2+)</name>
        <dbReference type="ChEBI" id="CHEBI:29035"/>
        <label>1</label>
    </ligand>
</feature>
<dbReference type="Gene3D" id="3.40.1450.10">
    <property type="entry name" value="BPG-independent phosphoglycerate mutase, domain B"/>
    <property type="match status" value="1"/>
</dbReference>
<dbReference type="Gene3D" id="3.40.720.10">
    <property type="entry name" value="Alkaline Phosphatase, subunit A"/>
    <property type="match status" value="1"/>
</dbReference>
<dbReference type="AlphaFoldDB" id="A0AAJ3NV84"/>
<dbReference type="PANTHER" id="PTHR31637:SF0">
    <property type="entry name" value="2,3-BISPHOSPHOGLYCERATE-INDEPENDENT PHOSPHOGLYCERATE MUTASE"/>
    <property type="match status" value="1"/>
</dbReference>
<organism evidence="13 14">
    <name type="scientific">Escherichia coli H605</name>
    <dbReference type="NCBI Taxonomy" id="656410"/>
    <lineage>
        <taxon>Bacteria</taxon>
        <taxon>Pseudomonadati</taxon>
        <taxon>Pseudomonadota</taxon>
        <taxon>Gammaproteobacteria</taxon>
        <taxon>Enterobacterales</taxon>
        <taxon>Enterobacteriaceae</taxon>
        <taxon>Escherichia</taxon>
    </lineage>
</organism>
<dbReference type="SUPFAM" id="SSF64158">
    <property type="entry name" value="2,3-Bisphosphoglycerate-independent phosphoglycerate mutase, substrate-binding domain"/>
    <property type="match status" value="1"/>
</dbReference>
<feature type="binding site" evidence="10">
    <location>
        <position position="87"/>
    </location>
    <ligand>
        <name>Mn(2+)</name>
        <dbReference type="ChEBI" id="CHEBI:29035"/>
        <label>2</label>
    </ligand>
</feature>
<comment type="subunit">
    <text evidence="10">Monomer.</text>
</comment>
<proteinExistence type="inferred from homology"/>
<feature type="binding site" evidence="10">
    <location>
        <position position="536"/>
    </location>
    <ligand>
        <name>Mn(2+)</name>
        <dbReference type="ChEBI" id="CHEBI:29035"/>
        <label>1</label>
    </ligand>
</feature>
<evidence type="ECO:0000256" key="5">
    <source>
        <dbReference type="ARBA" id="ARBA00022723"/>
    </source>
</evidence>
<feature type="domain" description="BPG-independent PGAM N-terminal" evidence="12">
    <location>
        <begin position="159"/>
        <end position="372"/>
    </location>
</feature>
<dbReference type="Pfam" id="PF01676">
    <property type="entry name" value="Metalloenzyme"/>
    <property type="match status" value="1"/>
</dbReference>
<dbReference type="FunFam" id="3.40.1450.10:FF:000001">
    <property type="entry name" value="2,3-bisphosphoglycerate-independent phosphoglycerate mutase"/>
    <property type="match status" value="1"/>
</dbReference>
<dbReference type="NCBIfam" id="NF003897">
    <property type="entry name" value="PRK05434.1-5"/>
    <property type="match status" value="1"/>
</dbReference>
<dbReference type="Proteomes" id="UP000243401">
    <property type="component" value="Unassembled WGS sequence"/>
</dbReference>
<feature type="binding site" evidence="10">
    <location>
        <position position="518"/>
    </location>
    <ligand>
        <name>Mn(2+)</name>
        <dbReference type="ChEBI" id="CHEBI:29035"/>
        <label>2</label>
    </ligand>
</feature>